<evidence type="ECO:0000313" key="1">
    <source>
        <dbReference type="EMBL" id="KAH3851755.1"/>
    </source>
</evidence>
<proteinExistence type="predicted"/>
<reference evidence="1" key="1">
    <citation type="journal article" date="2019" name="bioRxiv">
        <title>The Genome of the Zebra Mussel, Dreissena polymorpha: A Resource for Invasive Species Research.</title>
        <authorList>
            <person name="McCartney M.A."/>
            <person name="Auch B."/>
            <person name="Kono T."/>
            <person name="Mallez S."/>
            <person name="Zhang Y."/>
            <person name="Obille A."/>
            <person name="Becker A."/>
            <person name="Abrahante J.E."/>
            <person name="Garbe J."/>
            <person name="Badalamenti J.P."/>
            <person name="Herman A."/>
            <person name="Mangelson H."/>
            <person name="Liachko I."/>
            <person name="Sullivan S."/>
            <person name="Sone E.D."/>
            <person name="Koren S."/>
            <person name="Silverstein K.A.T."/>
            <person name="Beckman K.B."/>
            <person name="Gohl D.M."/>
        </authorList>
    </citation>
    <scope>NUCLEOTIDE SEQUENCE</scope>
    <source>
        <strain evidence="1">Duluth1</strain>
        <tissue evidence="1">Whole animal</tissue>
    </source>
</reference>
<name>A0A9D4L5E9_DREPO</name>
<protein>
    <submittedName>
        <fullName evidence="1">Uncharacterized protein</fullName>
    </submittedName>
</protein>
<dbReference type="Proteomes" id="UP000828390">
    <property type="component" value="Unassembled WGS sequence"/>
</dbReference>
<dbReference type="AlphaFoldDB" id="A0A9D4L5E9"/>
<keyword evidence="2" id="KW-1185">Reference proteome</keyword>
<organism evidence="1 2">
    <name type="scientific">Dreissena polymorpha</name>
    <name type="common">Zebra mussel</name>
    <name type="synonym">Mytilus polymorpha</name>
    <dbReference type="NCBI Taxonomy" id="45954"/>
    <lineage>
        <taxon>Eukaryota</taxon>
        <taxon>Metazoa</taxon>
        <taxon>Spiralia</taxon>
        <taxon>Lophotrochozoa</taxon>
        <taxon>Mollusca</taxon>
        <taxon>Bivalvia</taxon>
        <taxon>Autobranchia</taxon>
        <taxon>Heteroconchia</taxon>
        <taxon>Euheterodonta</taxon>
        <taxon>Imparidentia</taxon>
        <taxon>Neoheterodontei</taxon>
        <taxon>Myida</taxon>
        <taxon>Dreissenoidea</taxon>
        <taxon>Dreissenidae</taxon>
        <taxon>Dreissena</taxon>
    </lineage>
</organism>
<comment type="caution">
    <text evidence="1">The sequence shown here is derived from an EMBL/GenBank/DDBJ whole genome shotgun (WGS) entry which is preliminary data.</text>
</comment>
<gene>
    <name evidence="1" type="ORF">DPMN_094240</name>
</gene>
<dbReference type="EMBL" id="JAIWYP010000003">
    <property type="protein sequence ID" value="KAH3851755.1"/>
    <property type="molecule type" value="Genomic_DNA"/>
</dbReference>
<reference evidence="1" key="2">
    <citation type="submission" date="2020-11" db="EMBL/GenBank/DDBJ databases">
        <authorList>
            <person name="McCartney M.A."/>
            <person name="Auch B."/>
            <person name="Kono T."/>
            <person name="Mallez S."/>
            <person name="Becker A."/>
            <person name="Gohl D.M."/>
            <person name="Silverstein K.A.T."/>
            <person name="Koren S."/>
            <person name="Bechman K.B."/>
            <person name="Herman A."/>
            <person name="Abrahante J.E."/>
            <person name="Garbe J."/>
        </authorList>
    </citation>
    <scope>NUCLEOTIDE SEQUENCE</scope>
    <source>
        <strain evidence="1">Duluth1</strain>
        <tissue evidence="1">Whole animal</tissue>
    </source>
</reference>
<accession>A0A9D4L5E9</accession>
<sequence>MQNWSDTESADCMGLCLTGKAIDLYAVLTEGKGTVPYAELMQPLLEGFGAAAQDRFQISQQKVESLEVGQIERSCWQQWRLRN</sequence>
<evidence type="ECO:0000313" key="2">
    <source>
        <dbReference type="Proteomes" id="UP000828390"/>
    </source>
</evidence>